<comment type="caution">
    <text evidence="2">The sequence shown here is derived from an EMBL/GenBank/DDBJ whole genome shotgun (WGS) entry which is preliminary data.</text>
</comment>
<organism evidence="2 3">
    <name type="scientific">Patella caerulea</name>
    <name type="common">Rayed Mediterranean limpet</name>
    <dbReference type="NCBI Taxonomy" id="87958"/>
    <lineage>
        <taxon>Eukaryota</taxon>
        <taxon>Metazoa</taxon>
        <taxon>Spiralia</taxon>
        <taxon>Lophotrochozoa</taxon>
        <taxon>Mollusca</taxon>
        <taxon>Gastropoda</taxon>
        <taxon>Patellogastropoda</taxon>
        <taxon>Patelloidea</taxon>
        <taxon>Patellidae</taxon>
        <taxon>Patella</taxon>
    </lineage>
</organism>
<dbReference type="AlphaFoldDB" id="A0AAN8JSD0"/>
<protein>
    <submittedName>
        <fullName evidence="2">Uncharacterized protein</fullName>
    </submittedName>
</protein>
<evidence type="ECO:0000313" key="3">
    <source>
        <dbReference type="Proteomes" id="UP001347796"/>
    </source>
</evidence>
<gene>
    <name evidence="2" type="ORF">SNE40_009528</name>
</gene>
<accession>A0AAN8JSD0</accession>
<feature type="region of interest" description="Disordered" evidence="1">
    <location>
        <begin position="237"/>
        <end position="289"/>
    </location>
</feature>
<dbReference type="EMBL" id="JAZGQO010000007">
    <property type="protein sequence ID" value="KAK6181731.1"/>
    <property type="molecule type" value="Genomic_DNA"/>
</dbReference>
<name>A0AAN8JSD0_PATCE</name>
<proteinExistence type="predicted"/>
<evidence type="ECO:0000313" key="2">
    <source>
        <dbReference type="EMBL" id="KAK6181731.1"/>
    </source>
</evidence>
<sequence length="442" mass="51463">MAQHRAPPPMTFSGKGDKTETYTLWKQRMNIYLSTTGKTGEKLVPYILEALDDDSLKIFNTFDLTQDERKNPDAIFQKFEERLKISKPNLSAARLDLHFYYQRKYETLDEFYTRCKKKTTQCEVNPDEEKECILEQILASTPIPDFQKWLLSQKADVTIDAILETGRQYERTLHNIQHIKDRSTNQVTLNAINKANKPYKSRCKCCGLDHPLDKSSCPARNDECHTCHIVGHWTTGNHNSRSQQRQHSPHRGKQYSSSNRRQQSRNERQHSSHSRINYGQYRRRTPTPQRHINNVDYHYQEENDFDNIVYDTVTKKVSGIQHNTTRYTQSRETAFAPVELQVPQLQSHNHDGTPIKRSVNFKADTGAMGDTLHLRIFRQVMPDRLNTDGFPDRNKVNPTNNIRLVAYNGSEIKCFGSIDIPCRAEIYGRLRRDSRPTTQNFA</sequence>
<evidence type="ECO:0000256" key="1">
    <source>
        <dbReference type="SAM" id="MobiDB-lite"/>
    </source>
</evidence>
<feature type="compositionally biased region" description="Polar residues" evidence="1">
    <location>
        <begin position="237"/>
        <end position="246"/>
    </location>
</feature>
<keyword evidence="3" id="KW-1185">Reference proteome</keyword>
<reference evidence="2 3" key="1">
    <citation type="submission" date="2024-01" db="EMBL/GenBank/DDBJ databases">
        <title>The genome of the rayed Mediterranean limpet Patella caerulea (Linnaeus, 1758).</title>
        <authorList>
            <person name="Anh-Thu Weber A."/>
            <person name="Halstead-Nussloch G."/>
        </authorList>
    </citation>
    <scope>NUCLEOTIDE SEQUENCE [LARGE SCALE GENOMIC DNA]</scope>
    <source>
        <strain evidence="2">AATW-2023a</strain>
        <tissue evidence="2">Whole specimen</tissue>
    </source>
</reference>
<dbReference type="Proteomes" id="UP001347796">
    <property type="component" value="Unassembled WGS sequence"/>
</dbReference>